<evidence type="ECO:0000313" key="2">
    <source>
        <dbReference type="Proteomes" id="UP000070284"/>
    </source>
</evidence>
<sequence length="64" mass="7627">MGRKKSELGLLSYSCYLGDFIHYEKPERIGGLKKIRGGYRKKLNYGRPEFLRLLYLLLRKYCHS</sequence>
<reference evidence="1 2" key="1">
    <citation type="journal article" date="2016" name="Sci. Rep.">
        <title>Metabolic traits of an uncultured archaeal lineage -MSBL1- from brine pools of the Red Sea.</title>
        <authorList>
            <person name="Mwirichia R."/>
            <person name="Alam I."/>
            <person name="Rashid M."/>
            <person name="Vinu M."/>
            <person name="Ba-Alawi W."/>
            <person name="Anthony Kamau A."/>
            <person name="Kamanda Ngugi D."/>
            <person name="Goker M."/>
            <person name="Klenk H.P."/>
            <person name="Bajic V."/>
            <person name="Stingl U."/>
        </authorList>
    </citation>
    <scope>NUCLEOTIDE SEQUENCE [LARGE SCALE GENOMIC DNA]</scope>
    <source>
        <strain evidence="1">SCGC-AAA259E19</strain>
    </source>
</reference>
<dbReference type="EMBL" id="LHXO01000074">
    <property type="protein sequence ID" value="KXA94202.1"/>
    <property type="molecule type" value="Genomic_DNA"/>
</dbReference>
<gene>
    <name evidence="1" type="ORF">AKJ65_05090</name>
</gene>
<comment type="caution">
    <text evidence="1">The sequence shown here is derived from an EMBL/GenBank/DDBJ whole genome shotgun (WGS) entry which is preliminary data.</text>
</comment>
<dbReference type="AlphaFoldDB" id="A0A133UJ29"/>
<dbReference type="Proteomes" id="UP000070284">
    <property type="component" value="Unassembled WGS sequence"/>
</dbReference>
<keyword evidence="2" id="KW-1185">Reference proteome</keyword>
<proteinExistence type="predicted"/>
<organism evidence="1 2">
    <name type="scientific">candidate division MSBL1 archaeon SCGC-AAA259E19</name>
    <dbReference type="NCBI Taxonomy" id="1698264"/>
    <lineage>
        <taxon>Archaea</taxon>
        <taxon>Methanobacteriati</taxon>
        <taxon>Methanobacteriota</taxon>
        <taxon>candidate division MSBL1</taxon>
    </lineage>
</organism>
<accession>A0A133UJ29</accession>
<evidence type="ECO:0000313" key="1">
    <source>
        <dbReference type="EMBL" id="KXA94202.1"/>
    </source>
</evidence>
<protein>
    <submittedName>
        <fullName evidence="1">Uncharacterized protein</fullName>
    </submittedName>
</protein>
<name>A0A133UJ29_9EURY</name>